<evidence type="ECO:0000313" key="2">
    <source>
        <dbReference type="Proteomes" id="UP000479293"/>
    </source>
</evidence>
<name>A0A7C9FQN7_9BACT</name>
<dbReference type="EMBL" id="WHLY01000004">
    <property type="protein sequence ID" value="MPR37371.1"/>
    <property type="molecule type" value="Genomic_DNA"/>
</dbReference>
<evidence type="ECO:0000313" key="1">
    <source>
        <dbReference type="EMBL" id="MPR37371.1"/>
    </source>
</evidence>
<dbReference type="Gene3D" id="2.130.10.10">
    <property type="entry name" value="YVTN repeat-like/Quinoprotein amine dehydrogenase"/>
    <property type="match status" value="1"/>
</dbReference>
<gene>
    <name evidence="1" type="ORF">GBK04_29605</name>
</gene>
<sequence length="396" mass="45354">MVSSEVLKKALLFVLLIFGFEAIAQKDYTGFVRAVYNGKESTALSIYDTSPESPDGKYICFIRYPAIAQGGHLAPPVRAEVMLKNRQTDVVIKIKDISCNNHNGANALWINDSLIAFQESYFKDFEIYDVNSRTSVFGKIAGELGHKSFGNVLFYSKCNARLLIPDPSRTPYDLEEEGIYVFDCLSGKSTQIIQQSEVVTAFMKQNEKVSDFETKILHLEPNVLNDKIMFDYRYRSDSKDSWHELHGIVSADGSNPTWIKVRPMHVVWFDTTSMFGVDTEDQENRIFRYDLNGKKKELLGGTSTHVGVSPDKKWYIGESAFYRPEADGFTRVYLYKRGETRPYALLAQWKNAKITWEWVAHVNPSFSFDGKRAYFIRAIDEKDKFESVSIQLPEFE</sequence>
<accession>A0A7C9FQN7</accession>
<protein>
    <submittedName>
        <fullName evidence="1">Uncharacterized protein</fullName>
    </submittedName>
</protein>
<keyword evidence="2" id="KW-1185">Reference proteome</keyword>
<organism evidence="1 2">
    <name type="scientific">Salmonirosea aquatica</name>
    <dbReference type="NCBI Taxonomy" id="2654236"/>
    <lineage>
        <taxon>Bacteria</taxon>
        <taxon>Pseudomonadati</taxon>
        <taxon>Bacteroidota</taxon>
        <taxon>Cytophagia</taxon>
        <taxon>Cytophagales</taxon>
        <taxon>Spirosomataceae</taxon>
        <taxon>Salmonirosea</taxon>
    </lineage>
</organism>
<dbReference type="SUPFAM" id="SSF82171">
    <property type="entry name" value="DPP6 N-terminal domain-like"/>
    <property type="match status" value="1"/>
</dbReference>
<dbReference type="AlphaFoldDB" id="A0A7C9FQN7"/>
<comment type="caution">
    <text evidence="1">The sequence shown here is derived from an EMBL/GenBank/DDBJ whole genome shotgun (WGS) entry which is preliminary data.</text>
</comment>
<dbReference type="Proteomes" id="UP000479293">
    <property type="component" value="Unassembled WGS sequence"/>
</dbReference>
<proteinExistence type="predicted"/>
<dbReference type="RefSeq" id="WP_152766804.1">
    <property type="nucleotide sequence ID" value="NZ_WHLY01000004.1"/>
</dbReference>
<reference evidence="1 2" key="1">
    <citation type="submission" date="2019-10" db="EMBL/GenBank/DDBJ databases">
        <title>Draft Genome Sequence of Cytophagaceae sp. SJW1-29.</title>
        <authorList>
            <person name="Choi A."/>
        </authorList>
    </citation>
    <scope>NUCLEOTIDE SEQUENCE [LARGE SCALE GENOMIC DNA]</scope>
    <source>
        <strain evidence="1 2">SJW1-29</strain>
    </source>
</reference>
<dbReference type="InterPro" id="IPR015943">
    <property type="entry name" value="WD40/YVTN_repeat-like_dom_sf"/>
</dbReference>